<dbReference type="GO" id="GO:0004862">
    <property type="term" value="F:cAMP-dependent protein kinase inhibitor activity"/>
    <property type="evidence" value="ECO:0007669"/>
    <property type="project" value="TreeGrafter"/>
</dbReference>
<protein>
    <recommendedName>
        <fullName evidence="2">cAMP-dependent protein kinase regulatory subunit</fullName>
    </recommendedName>
</protein>
<dbReference type="GO" id="GO:0030552">
    <property type="term" value="F:cAMP binding"/>
    <property type="evidence" value="ECO:0007669"/>
    <property type="project" value="UniProtKB-KW"/>
</dbReference>
<feature type="region of interest" description="Disordered" evidence="8">
    <location>
        <begin position="586"/>
        <end position="606"/>
    </location>
</feature>
<keyword evidence="4" id="KW-0116">cAMP-binding</keyword>
<evidence type="ECO:0000256" key="8">
    <source>
        <dbReference type="SAM" id="MobiDB-lite"/>
    </source>
</evidence>
<evidence type="ECO:0000313" key="10">
    <source>
        <dbReference type="EMBL" id="ELU39020.1"/>
    </source>
</evidence>
<dbReference type="HOGENOM" id="CLU_018310_0_1_1"/>
<dbReference type="InterPro" id="IPR018490">
    <property type="entry name" value="cNMP-bd_dom_sf"/>
</dbReference>
<dbReference type="SUPFAM" id="SSF47391">
    <property type="entry name" value="Dimerization-anchoring domain of cAMP-dependent PK regulatory subunit"/>
    <property type="match status" value="1"/>
</dbReference>
<dbReference type="PANTHER" id="PTHR11635">
    <property type="entry name" value="CAMP-DEPENDENT PROTEIN KINASE REGULATORY CHAIN"/>
    <property type="match status" value="1"/>
</dbReference>
<dbReference type="InterPro" id="IPR000595">
    <property type="entry name" value="cNMP-bd_dom"/>
</dbReference>
<dbReference type="PRINTS" id="PR00103">
    <property type="entry name" value="CAMPKINASE"/>
</dbReference>
<dbReference type="InterPro" id="IPR014710">
    <property type="entry name" value="RmlC-like_jellyroll"/>
</dbReference>
<dbReference type="Proteomes" id="UP000011668">
    <property type="component" value="Unassembled WGS sequence"/>
</dbReference>
<dbReference type="SMART" id="SM00100">
    <property type="entry name" value="cNMP"/>
    <property type="match status" value="2"/>
</dbReference>
<evidence type="ECO:0000256" key="1">
    <source>
        <dbReference type="ARBA" id="ARBA00005753"/>
    </source>
</evidence>
<comment type="caution">
    <text evidence="10">The sequence shown here is derived from an EMBL/GenBank/DDBJ whole genome shotgun (WGS) entry which is preliminary data.</text>
</comment>
<dbReference type="GO" id="GO:0033554">
    <property type="term" value="P:cellular response to stress"/>
    <property type="evidence" value="ECO:0007669"/>
    <property type="project" value="UniProtKB-ARBA"/>
</dbReference>
<dbReference type="SMART" id="SM00394">
    <property type="entry name" value="RIIa"/>
    <property type="match status" value="1"/>
</dbReference>
<evidence type="ECO:0000256" key="3">
    <source>
        <dbReference type="ARBA" id="ARBA00022553"/>
    </source>
</evidence>
<dbReference type="PROSITE" id="PS00888">
    <property type="entry name" value="CNMP_BINDING_1"/>
    <property type="match status" value="2"/>
</dbReference>
<evidence type="ECO:0000256" key="6">
    <source>
        <dbReference type="ARBA" id="ARBA00022741"/>
    </source>
</evidence>
<evidence type="ECO:0000259" key="9">
    <source>
        <dbReference type="PROSITE" id="PS50042"/>
    </source>
</evidence>
<keyword evidence="3" id="KW-0597">Phosphoprotein</keyword>
<dbReference type="AlphaFoldDB" id="L8WM38"/>
<sequence length="818" mass="90249">MMDYASFSIQYNSPPHILHSLPPTAARMAAPYSSTYAELVADLTRDVQRAQPRDVLQYCANWFNSRLQEQRTRIRDAFQAQAFGRPSAAAGLTDELFVDRAVPARGSVPNGSMSISSSVRSSPMPSHSQPHPQAHPQPPQPHTQTTPQPSIHQHAPQPNPFALSSGSAFSLVPGARLADPFAPSASPRPRPGQRAVTPSRHNTIHEEEEPPTPSSPAAPAPTGSPAFLAPPPSALGRRVSVSAESITPSASGSLPPMPSYPKSTEQLQRIKASIANAFLFRNLDTEQEKAVLGAMQERHVSAGERVIEQGADGDYFYVVESGSLDCFVKRAGDNEGSVGDEVHPTYGRKVLTYTTGGTFGELALMYNAPRAATIVAIEPSTLWALDRMSFRSIILSVANRKRKMYERFLATVPLLETLDASERSRIADVLEPRTYNEGDSVVEEGDTGNEFFIIESGEATAFKRVKGEDGELRDDVVMKYGPGDFFGELALLHRAPRAATVRASVTGDNNGEPNKLKVAVLDAQAFTRLLGNLKSLLDRHATQNYGASYRLQPIKAQYPPYSIPRFSHLPMTSTSFPQRAAFQLYPSVDPQGPQHQTETRLGASTRWEDKSTSRRWRSVNRSVRLVFLRFEQKSLDASNRIKSTSALETTSEASPTARTCEGISYPIDKNVDDRQRWCNTYKPKREFLRTEKFIDSVQGKIDVNLYSAVGMSRVVQKLRYTLADLIGRFMSASYNRMMSARFPSLTCLGNWASCSGVYESFSSLRLMTIRSNDSPLADNTYALVASCPDRIENVNDGLHHVAFPERFHGLDTMANRFP</sequence>
<dbReference type="PROSITE" id="PS00889">
    <property type="entry name" value="CNMP_BINDING_2"/>
    <property type="match status" value="2"/>
</dbReference>
<feature type="domain" description="Cyclic nucleotide-binding" evidence="9">
    <location>
        <begin position="414"/>
        <end position="531"/>
    </location>
</feature>
<dbReference type="GO" id="GO:0005952">
    <property type="term" value="C:cAMP-dependent protein kinase complex"/>
    <property type="evidence" value="ECO:0007669"/>
    <property type="project" value="InterPro"/>
</dbReference>
<dbReference type="FunFam" id="2.60.120.10:FF:000039">
    <property type="entry name" value="cAMP-dependent protein kinase regulatory subunit"/>
    <property type="match status" value="1"/>
</dbReference>
<evidence type="ECO:0000313" key="11">
    <source>
        <dbReference type="Proteomes" id="UP000011668"/>
    </source>
</evidence>
<dbReference type="CDD" id="cd12098">
    <property type="entry name" value="DD_R_ScPKA-like"/>
    <property type="match status" value="1"/>
</dbReference>
<dbReference type="Pfam" id="PF00027">
    <property type="entry name" value="cNMP_binding"/>
    <property type="match status" value="2"/>
</dbReference>
<reference evidence="10 11" key="1">
    <citation type="journal article" date="2013" name="Nat. Commun.">
        <title>The evolution and pathogenic mechanisms of the rice sheath blight pathogen.</title>
        <authorList>
            <person name="Zheng A."/>
            <person name="Lin R."/>
            <person name="Xu L."/>
            <person name="Qin P."/>
            <person name="Tang C."/>
            <person name="Ai P."/>
            <person name="Zhang D."/>
            <person name="Liu Y."/>
            <person name="Sun Z."/>
            <person name="Feng H."/>
            <person name="Wang Y."/>
            <person name="Chen Y."/>
            <person name="Liang X."/>
            <person name="Fu R."/>
            <person name="Li Q."/>
            <person name="Zhang J."/>
            <person name="Yu X."/>
            <person name="Xie Z."/>
            <person name="Ding L."/>
            <person name="Guan P."/>
            <person name="Tang J."/>
            <person name="Liang Y."/>
            <person name="Wang S."/>
            <person name="Deng Q."/>
            <person name="Li S."/>
            <person name="Zhu J."/>
            <person name="Wang L."/>
            <person name="Liu H."/>
            <person name="Li P."/>
        </authorList>
    </citation>
    <scope>NUCLEOTIDE SEQUENCE [LARGE SCALE GENOMIC DNA]</scope>
    <source>
        <strain evidence="11">AG-1 IA</strain>
    </source>
</reference>
<feature type="compositionally biased region" description="Polar residues" evidence="8">
    <location>
        <begin position="242"/>
        <end position="252"/>
    </location>
</feature>
<feature type="domain" description="Cyclic nucleotide-binding" evidence="9">
    <location>
        <begin position="279"/>
        <end position="411"/>
    </location>
</feature>
<dbReference type="InterPro" id="IPR050503">
    <property type="entry name" value="cAMP-dep_PK_reg_su-like"/>
</dbReference>
<dbReference type="GO" id="GO:0034236">
    <property type="term" value="F:protein kinase A catalytic subunit binding"/>
    <property type="evidence" value="ECO:0007669"/>
    <property type="project" value="TreeGrafter"/>
</dbReference>
<dbReference type="GO" id="GO:0005634">
    <property type="term" value="C:nucleus"/>
    <property type="evidence" value="ECO:0007669"/>
    <property type="project" value="TreeGrafter"/>
</dbReference>
<dbReference type="InterPro" id="IPR003117">
    <property type="entry name" value="cAMP_dep_PK_reg_su_I/II_a/b"/>
</dbReference>
<keyword evidence="11" id="KW-1185">Reference proteome</keyword>
<dbReference type="Gene3D" id="1.20.890.10">
    <property type="entry name" value="cAMP-dependent protein kinase regulatory subunit, dimerization-anchoring domain"/>
    <property type="match status" value="1"/>
</dbReference>
<keyword evidence="7" id="KW-0114">cAMP</keyword>
<feature type="region of interest" description="Disordered" evidence="8">
    <location>
        <begin position="104"/>
        <end position="167"/>
    </location>
</feature>
<gene>
    <name evidence="10" type="ORF">AG1IA_06941</name>
</gene>
<dbReference type="PANTHER" id="PTHR11635:SF152">
    <property type="entry name" value="CAMP-DEPENDENT PROTEIN KINASE TYPE I REGULATORY SUBUNIT-RELATED"/>
    <property type="match status" value="1"/>
</dbReference>
<dbReference type="PROSITE" id="PS50042">
    <property type="entry name" value="CNMP_BINDING_3"/>
    <property type="match status" value="2"/>
</dbReference>
<feature type="compositionally biased region" description="Low complexity" evidence="8">
    <location>
        <begin position="112"/>
        <end position="132"/>
    </location>
</feature>
<dbReference type="GO" id="GO:0005829">
    <property type="term" value="C:cytosol"/>
    <property type="evidence" value="ECO:0007669"/>
    <property type="project" value="TreeGrafter"/>
</dbReference>
<feature type="compositionally biased region" description="Low complexity" evidence="8">
    <location>
        <begin position="142"/>
        <end position="154"/>
    </location>
</feature>
<comment type="similarity">
    <text evidence="1">Belongs to the cAMP-dependent kinase regulatory chain family.</text>
</comment>
<dbReference type="SMR" id="L8WM38"/>
<name>L8WM38_THACA</name>
<dbReference type="SUPFAM" id="SSF51206">
    <property type="entry name" value="cAMP-binding domain-like"/>
    <property type="match status" value="2"/>
</dbReference>
<dbReference type="Pfam" id="PF02197">
    <property type="entry name" value="RIIa"/>
    <property type="match status" value="1"/>
</dbReference>
<evidence type="ECO:0000256" key="4">
    <source>
        <dbReference type="ARBA" id="ARBA00022566"/>
    </source>
</evidence>
<evidence type="ECO:0000256" key="5">
    <source>
        <dbReference type="ARBA" id="ARBA00022737"/>
    </source>
</evidence>
<dbReference type="Gene3D" id="2.60.120.10">
    <property type="entry name" value="Jelly Rolls"/>
    <property type="match status" value="2"/>
</dbReference>
<dbReference type="CDD" id="cd00038">
    <property type="entry name" value="CAP_ED"/>
    <property type="match status" value="2"/>
</dbReference>
<dbReference type="InterPro" id="IPR018488">
    <property type="entry name" value="cNMP-bd_CS"/>
</dbReference>
<proteinExistence type="inferred from homology"/>
<organism evidence="10 11">
    <name type="scientific">Thanatephorus cucumeris (strain AG1-IA)</name>
    <name type="common">Rice sheath blight fungus</name>
    <name type="synonym">Rhizoctonia solani</name>
    <dbReference type="NCBI Taxonomy" id="983506"/>
    <lineage>
        <taxon>Eukaryota</taxon>
        <taxon>Fungi</taxon>
        <taxon>Dikarya</taxon>
        <taxon>Basidiomycota</taxon>
        <taxon>Agaricomycotina</taxon>
        <taxon>Agaricomycetes</taxon>
        <taxon>Cantharellales</taxon>
        <taxon>Ceratobasidiaceae</taxon>
        <taxon>Rhizoctonia</taxon>
        <taxon>Rhizoctonia solani AG-1</taxon>
    </lineage>
</organism>
<feature type="region of interest" description="Disordered" evidence="8">
    <location>
        <begin position="179"/>
        <end position="262"/>
    </location>
</feature>
<dbReference type="EMBL" id="AFRT01001963">
    <property type="protein sequence ID" value="ELU39020.1"/>
    <property type="molecule type" value="Genomic_DNA"/>
</dbReference>
<keyword evidence="5" id="KW-0677">Repeat</keyword>
<dbReference type="STRING" id="983506.L8WM38"/>
<accession>L8WM38</accession>
<keyword evidence="6" id="KW-0547">Nucleotide-binding</keyword>
<evidence type="ECO:0000256" key="2">
    <source>
        <dbReference type="ARBA" id="ARBA00020355"/>
    </source>
</evidence>
<evidence type="ECO:0000256" key="7">
    <source>
        <dbReference type="ARBA" id="ARBA00023149"/>
    </source>
</evidence>
<dbReference type="OrthoDB" id="417078at2759"/>